<feature type="compositionally biased region" description="Polar residues" evidence="8">
    <location>
        <begin position="126"/>
        <end position="156"/>
    </location>
</feature>
<evidence type="ECO:0000256" key="3">
    <source>
        <dbReference type="ARBA" id="ARBA00022737"/>
    </source>
</evidence>
<feature type="region of interest" description="Disordered" evidence="8">
    <location>
        <begin position="843"/>
        <end position="864"/>
    </location>
</feature>
<dbReference type="PANTHER" id="PTHR12346:SF0">
    <property type="entry name" value="SIN3A, ISOFORM G"/>
    <property type="match status" value="1"/>
</dbReference>
<feature type="compositionally biased region" description="Basic and acidic residues" evidence="8">
    <location>
        <begin position="1311"/>
        <end position="1321"/>
    </location>
</feature>
<dbReference type="GO" id="GO:0034605">
    <property type="term" value="P:cellular response to heat"/>
    <property type="evidence" value="ECO:0007669"/>
    <property type="project" value="EnsemblFungi"/>
</dbReference>
<comment type="caution">
    <text evidence="10">The sequence shown here is derived from an EMBL/GenBank/DDBJ whole genome shotgun (WGS) entry which is preliminary data.</text>
</comment>
<evidence type="ECO:0000256" key="4">
    <source>
        <dbReference type="ARBA" id="ARBA00023015"/>
    </source>
</evidence>
<dbReference type="Pfam" id="PF02671">
    <property type="entry name" value="PAH"/>
    <property type="match status" value="3"/>
</dbReference>
<dbReference type="InterPro" id="IPR036600">
    <property type="entry name" value="PAH_sf"/>
</dbReference>
<accession>A0A0W4ZTZ8</accession>
<dbReference type="Pfam" id="PF08295">
    <property type="entry name" value="Sin3_corepress"/>
    <property type="match status" value="1"/>
</dbReference>
<keyword evidence="2" id="KW-0678">Repressor</keyword>
<keyword evidence="3" id="KW-0677">Repeat</keyword>
<dbReference type="GO" id="GO:0045944">
    <property type="term" value="P:positive regulation of transcription by RNA polymerase II"/>
    <property type="evidence" value="ECO:0007669"/>
    <property type="project" value="EnsemblFungi"/>
</dbReference>
<dbReference type="GO" id="GO:0032221">
    <property type="term" value="C:Rpd3S complex"/>
    <property type="evidence" value="ECO:0007669"/>
    <property type="project" value="EnsemblFungi"/>
</dbReference>
<dbReference type="GO" id="GO:0051321">
    <property type="term" value="P:meiotic cell cycle"/>
    <property type="evidence" value="ECO:0007669"/>
    <property type="project" value="EnsemblFungi"/>
</dbReference>
<dbReference type="Gene3D" id="1.20.1160.11">
    <property type="entry name" value="Paired amphipathic helix"/>
    <property type="match status" value="3"/>
</dbReference>
<dbReference type="InterPro" id="IPR003822">
    <property type="entry name" value="PAH"/>
</dbReference>
<evidence type="ECO:0000313" key="11">
    <source>
        <dbReference type="Proteomes" id="UP000053447"/>
    </source>
</evidence>
<dbReference type="GO" id="GO:0000122">
    <property type="term" value="P:negative regulation of transcription by RNA polymerase II"/>
    <property type="evidence" value="ECO:0007669"/>
    <property type="project" value="EnsemblFungi"/>
</dbReference>
<dbReference type="EMBL" id="LFWA01000004">
    <property type="protein sequence ID" value="KTW31811.1"/>
    <property type="molecule type" value="Genomic_DNA"/>
</dbReference>
<evidence type="ECO:0000256" key="5">
    <source>
        <dbReference type="ARBA" id="ARBA00023163"/>
    </source>
</evidence>
<feature type="compositionally biased region" description="Polar residues" evidence="8">
    <location>
        <begin position="69"/>
        <end position="91"/>
    </location>
</feature>
<dbReference type="InterPro" id="IPR031693">
    <property type="entry name" value="Sin3_C"/>
</dbReference>
<dbReference type="FunFam" id="1.20.1160.11:FF:000002">
    <property type="entry name" value="Paired amphipathic helix protein SIN3"/>
    <property type="match status" value="1"/>
</dbReference>
<dbReference type="Pfam" id="PF16879">
    <property type="entry name" value="Sin3a_C"/>
    <property type="match status" value="1"/>
</dbReference>
<dbReference type="PROSITE" id="PS51477">
    <property type="entry name" value="PAH"/>
    <property type="match status" value="3"/>
</dbReference>
<keyword evidence="6 7" id="KW-0539">Nucleus</keyword>
<dbReference type="InterPro" id="IPR039774">
    <property type="entry name" value="Sin3-like"/>
</dbReference>
<dbReference type="GO" id="GO:0003713">
    <property type="term" value="F:transcription coactivator activity"/>
    <property type="evidence" value="ECO:0007669"/>
    <property type="project" value="EnsemblFungi"/>
</dbReference>
<feature type="region of interest" description="Disordered" evidence="8">
    <location>
        <begin position="1310"/>
        <end position="1340"/>
    </location>
</feature>
<evidence type="ECO:0000256" key="8">
    <source>
        <dbReference type="SAM" id="MobiDB-lite"/>
    </source>
</evidence>
<name>A0A0W4ZTZ8_PNEJ7</name>
<evidence type="ECO:0000259" key="9">
    <source>
        <dbReference type="SMART" id="SM00761"/>
    </source>
</evidence>
<evidence type="ECO:0000313" key="10">
    <source>
        <dbReference type="EMBL" id="KTW31811.1"/>
    </source>
</evidence>
<dbReference type="CDD" id="cd22541">
    <property type="entry name" value="SP5_N"/>
    <property type="match status" value="1"/>
</dbReference>
<dbReference type="GO" id="GO:0061186">
    <property type="term" value="P:negative regulation of silent mating-type cassette heterochromatin formation"/>
    <property type="evidence" value="ECO:0007669"/>
    <property type="project" value="EnsemblFungi"/>
</dbReference>
<dbReference type="SMART" id="SM00761">
    <property type="entry name" value="HDAC_interact"/>
    <property type="match status" value="1"/>
</dbReference>
<dbReference type="RefSeq" id="XP_018230503.1">
    <property type="nucleotide sequence ID" value="XM_018373335.1"/>
</dbReference>
<feature type="region of interest" description="Disordered" evidence="8">
    <location>
        <begin position="390"/>
        <end position="438"/>
    </location>
</feature>
<evidence type="ECO:0000256" key="7">
    <source>
        <dbReference type="PROSITE-ProRule" id="PRU00810"/>
    </source>
</evidence>
<dbReference type="Proteomes" id="UP000053447">
    <property type="component" value="Unassembled WGS sequence"/>
</dbReference>
<keyword evidence="4" id="KW-0805">Transcription regulation</keyword>
<feature type="domain" description="Histone deacetylase interacting" evidence="9">
    <location>
        <begin position="543"/>
        <end position="644"/>
    </location>
</feature>
<dbReference type="InterPro" id="IPR013194">
    <property type="entry name" value="HDAC_interact_dom"/>
</dbReference>
<feature type="region of interest" description="Disordered" evidence="8">
    <location>
        <begin position="69"/>
        <end position="156"/>
    </location>
</feature>
<keyword evidence="11" id="KW-1185">Reference proteome</keyword>
<dbReference type="GO" id="GO:0070210">
    <property type="term" value="C:Rpd3L-Expanded complex"/>
    <property type="evidence" value="ECO:0007669"/>
    <property type="project" value="UniProtKB-ARBA"/>
</dbReference>
<protein>
    <recommendedName>
        <fullName evidence="9">Histone deacetylase interacting domain-containing protein</fullName>
    </recommendedName>
</protein>
<dbReference type="GO" id="GO:0044804">
    <property type="term" value="P:nucleophagy"/>
    <property type="evidence" value="ECO:0007669"/>
    <property type="project" value="EnsemblFungi"/>
</dbReference>
<evidence type="ECO:0000256" key="1">
    <source>
        <dbReference type="ARBA" id="ARBA00004123"/>
    </source>
</evidence>
<dbReference type="SUPFAM" id="SSF47762">
    <property type="entry name" value="PAH2 domain"/>
    <property type="match status" value="3"/>
</dbReference>
<dbReference type="VEuPathDB" id="FungiDB:T551_01072"/>
<dbReference type="OrthoDB" id="10265969at2759"/>
<dbReference type="GO" id="GO:0070550">
    <property type="term" value="P:rDNA chromatin condensation"/>
    <property type="evidence" value="ECO:0007669"/>
    <property type="project" value="EnsemblFungi"/>
</dbReference>
<dbReference type="GeneID" id="28939590"/>
<dbReference type="GO" id="GO:0000086">
    <property type="term" value="P:G2/M transition of mitotic cell cycle"/>
    <property type="evidence" value="ECO:0007669"/>
    <property type="project" value="EnsemblFungi"/>
</dbReference>
<dbReference type="STRING" id="1408657.A0A0W4ZTZ8"/>
<dbReference type="GO" id="GO:0003714">
    <property type="term" value="F:transcription corepressor activity"/>
    <property type="evidence" value="ECO:0007669"/>
    <property type="project" value="EnsemblFungi"/>
</dbReference>
<organism evidence="10 11">
    <name type="scientific">Pneumocystis jirovecii (strain RU7)</name>
    <name type="common">Human pneumocystis pneumonia agent</name>
    <dbReference type="NCBI Taxonomy" id="1408657"/>
    <lineage>
        <taxon>Eukaryota</taxon>
        <taxon>Fungi</taxon>
        <taxon>Dikarya</taxon>
        <taxon>Ascomycota</taxon>
        <taxon>Taphrinomycotina</taxon>
        <taxon>Pneumocystomycetes</taxon>
        <taxon>Pneumocystaceae</taxon>
        <taxon>Pneumocystis</taxon>
    </lineage>
</organism>
<dbReference type="GO" id="GO:0030174">
    <property type="term" value="P:regulation of DNA-templated DNA replication initiation"/>
    <property type="evidence" value="ECO:0007669"/>
    <property type="project" value="EnsemblFungi"/>
</dbReference>
<dbReference type="FunFam" id="1.20.1160.11:FF:000001">
    <property type="entry name" value="Paired amphipathic helix protein Sin3"/>
    <property type="match status" value="1"/>
</dbReference>
<dbReference type="eggNOG" id="KOG4204">
    <property type="taxonomic scope" value="Eukaryota"/>
</dbReference>
<evidence type="ECO:0000256" key="6">
    <source>
        <dbReference type="ARBA" id="ARBA00023242"/>
    </source>
</evidence>
<dbReference type="GO" id="GO:0061188">
    <property type="term" value="P:negative regulation of rDNA heterochromatin formation"/>
    <property type="evidence" value="ECO:0007669"/>
    <property type="project" value="EnsemblFungi"/>
</dbReference>
<dbReference type="GO" id="GO:0033698">
    <property type="term" value="C:Rpd3L complex"/>
    <property type="evidence" value="ECO:0007669"/>
    <property type="project" value="EnsemblFungi"/>
</dbReference>
<gene>
    <name evidence="10" type="ORF">T551_01072</name>
</gene>
<evidence type="ECO:0000256" key="2">
    <source>
        <dbReference type="ARBA" id="ARBA00022491"/>
    </source>
</evidence>
<sequence length="1340" mass="154093">MSEESFKWGTPCGGNGGLFQPISQPFRPNEQHGPMLPLLNMNQAPSSSKKPLNFTYLCFTDTPNTGQFYAPQQSHPLSSLMTPNLPNNNSIPLGHPPPLPSSARYSLPSLHQQLPAQPPTHDSHQSHQPHTSNSMPVPQDRPNSPLGSQPPNVNIQNPVYRPLNVKDALSYLDQVKIQFSEQPDVYNRFLDIMKDFKSQSIDTLGVIERVSTLFRGHPNLVQGFNTFLPPGYRVECSLDPSDPTAIRVITPLGTMMTHSGLGSSLSTTQEGMRESWSTIQDSNIYNQPDNGISMTGKKAPVEFNHAINYVNKIKNRFSNEPDTYKRFLEILQTYQKEQRSIQDVYAEVTILFKTAPDLLDDFKQFLPENNASNSSLFAVGPRLPPVGNFAPPTVVSNVTSKDKKKRIQSSEQNTPVGQNQSKRSKHYHKPSIDLSNVSPALMPSVPEIIEPPTHASASAEELSFFDKVKKFIGNKQTYNEFLKVLNLFSQDILDKNLLVERVYNFIGVNEELMDWFKRFVGYNGKDDVIENIPAPRPKVDLMLCKAYGPSYRLLPKSETLLPCSGRDEMCWEVLNDGWVSHPTWASEDSRFVAHKKNQYEETLHKVEEERYDYDLNIEVNLRTIQLLEPIAQQISNMSNEEKNSFRLPPGLGGQSTSIYQKVLKKVYDKEQGLEVIDALHENPAVAVPIILKRLKQKDEEWKRAQREWNKIWRETEYKNFYKSLDHQGITFKSNDKKAITSRILLTEIDTLRKQQREACINHSKSKSKSQFKYEFQDQDILIDILCLLSKQLEHAPGVSINDKEKLEKFLKYFFSLFFELDQKTVANRIDTFINENSEEISVNPLEKPSSQIENTPSKKRSKDSDLLKDVLKKNRRGQGKDKSETFINGQNKDFNLENTFKNISSEKNDSIKNDINNSNILESAERATEVWIQHKKGDLTSEPISNSSTPLSQTSNVKKKRHVYNFFTNSSFYCFYRIFYMLYSRLLKIKSIEDKVVAENQAKKPNPITIELGLHVNRLSELELPVLPNVPYYQQLLGFCRKFIQNDIEQNSFEDILRYMYGINGYPFYTVDKVVSAMIKHLHSIITDTKSAEIIFLFEKDRQLAKTTPRQQIIYRVQVESILGPEESLYRIEWNDQEKTLSIQLIGKDDLTLDQAVSAEEKWSYYIDAFVMSSPTEGVASELVKPTFLKRNLPLDDEEDDENEEEEAQRTVDLIDENYVSSGLEIKICVNTYKIFFVQETEDSFARSVNKRRIDKEKYLKLKKKRQNIWKERLNGKNGWRMGLKNNEEANKLEIKINNWIKNGIINSKNENSKENKEKSKNNIKSSCENNENNSEINQK</sequence>
<comment type="subcellular location">
    <subcellularLocation>
        <location evidence="1 7">Nucleus</location>
    </subcellularLocation>
</comment>
<dbReference type="PANTHER" id="PTHR12346">
    <property type="entry name" value="SIN3B-RELATED"/>
    <property type="match status" value="1"/>
</dbReference>
<reference evidence="11" key="1">
    <citation type="journal article" date="2016" name="Nat. Commun.">
        <title>Genome analysis of three Pneumocystis species reveals adaptation mechanisms to life exclusively in mammalian hosts.</title>
        <authorList>
            <person name="Ma L."/>
            <person name="Chen Z."/>
            <person name="Huang D.W."/>
            <person name="Kutty G."/>
            <person name="Ishihara M."/>
            <person name="Wang H."/>
            <person name="Abouelleil A."/>
            <person name="Bishop L."/>
            <person name="Davey E."/>
            <person name="Deng R."/>
            <person name="Deng X."/>
            <person name="Fan L."/>
            <person name="Fantoni G."/>
            <person name="Fitzgerald M."/>
            <person name="Gogineni E."/>
            <person name="Goldberg J.M."/>
            <person name="Handley G."/>
            <person name="Hu X."/>
            <person name="Huber C."/>
            <person name="Jiao X."/>
            <person name="Jones K."/>
            <person name="Levin J.Z."/>
            <person name="Liu Y."/>
            <person name="Macdonald P."/>
            <person name="Melnikov A."/>
            <person name="Raley C."/>
            <person name="Sassi M."/>
            <person name="Sherman B.T."/>
            <person name="Song X."/>
            <person name="Sykes S."/>
            <person name="Tran B."/>
            <person name="Walsh L."/>
            <person name="Xia Y."/>
            <person name="Yang J."/>
            <person name="Young S."/>
            <person name="Zeng Q."/>
            <person name="Zheng X."/>
            <person name="Stephens R."/>
            <person name="Nusbaum C."/>
            <person name="Birren B.W."/>
            <person name="Azadi P."/>
            <person name="Lempicki R.A."/>
            <person name="Cuomo C.A."/>
            <person name="Kovacs J.A."/>
        </authorList>
    </citation>
    <scope>NUCLEOTIDE SEQUENCE [LARGE SCALE GENOMIC DNA]</scope>
    <source>
        <strain evidence="11">RU7</strain>
    </source>
</reference>
<dbReference type="GO" id="GO:0042802">
    <property type="term" value="F:identical protein binding"/>
    <property type="evidence" value="ECO:0007669"/>
    <property type="project" value="EnsemblFungi"/>
</dbReference>
<dbReference type="GO" id="GO:0006303">
    <property type="term" value="P:double-strand break repair via nonhomologous end joining"/>
    <property type="evidence" value="ECO:0007669"/>
    <property type="project" value="EnsemblFungi"/>
</dbReference>
<proteinExistence type="predicted"/>
<feature type="compositionally biased region" description="Polar residues" evidence="8">
    <location>
        <begin position="409"/>
        <end position="421"/>
    </location>
</feature>
<keyword evidence="5" id="KW-0804">Transcription</keyword>
<dbReference type="GO" id="GO:0016479">
    <property type="term" value="P:negative regulation of transcription by RNA polymerase I"/>
    <property type="evidence" value="ECO:0007669"/>
    <property type="project" value="EnsemblFungi"/>
</dbReference>
<feature type="compositionally biased region" description="Low complexity" evidence="8">
    <location>
        <begin position="1323"/>
        <end position="1340"/>
    </location>
</feature>
<dbReference type="FunFam" id="1.20.1160.11:FF:000003">
    <property type="entry name" value="Paired amphipathic helix SIN3-like protein"/>
    <property type="match status" value="1"/>
</dbReference>